<name>A0A1C4V735_9ACTN</name>
<dbReference type="Pfam" id="PF18478">
    <property type="entry name" value="PIN_10"/>
    <property type="match status" value="1"/>
</dbReference>
<organism evidence="2 3">
    <name type="scientific">Micromonospora haikouensis</name>
    <dbReference type="NCBI Taxonomy" id="686309"/>
    <lineage>
        <taxon>Bacteria</taxon>
        <taxon>Bacillati</taxon>
        <taxon>Actinomycetota</taxon>
        <taxon>Actinomycetes</taxon>
        <taxon>Micromonosporales</taxon>
        <taxon>Micromonosporaceae</taxon>
        <taxon>Micromonospora</taxon>
    </lineage>
</organism>
<feature type="domain" description="VapC45 PIN like" evidence="1">
    <location>
        <begin position="9"/>
        <end position="74"/>
    </location>
</feature>
<protein>
    <recommendedName>
        <fullName evidence="1">VapC45 PIN like domain-containing protein</fullName>
    </recommendedName>
</protein>
<evidence type="ECO:0000259" key="1">
    <source>
        <dbReference type="Pfam" id="PF18478"/>
    </source>
</evidence>
<dbReference type="Proteomes" id="UP000199375">
    <property type="component" value="Unassembled WGS sequence"/>
</dbReference>
<gene>
    <name evidence="2" type="ORF">GA0070558_10757</name>
</gene>
<proteinExistence type="predicted"/>
<evidence type="ECO:0000313" key="2">
    <source>
        <dbReference type="EMBL" id="SCE79646.1"/>
    </source>
</evidence>
<dbReference type="InterPro" id="IPR041375">
    <property type="entry name" value="VapC45_PIN-like"/>
</dbReference>
<reference evidence="2 3" key="1">
    <citation type="submission" date="2016-06" db="EMBL/GenBank/DDBJ databases">
        <authorList>
            <person name="Kjaerup R.B."/>
            <person name="Dalgaard T.S."/>
            <person name="Juul-Madsen H.R."/>
        </authorList>
    </citation>
    <scope>NUCLEOTIDE SEQUENCE [LARGE SCALE GENOMIC DNA]</scope>
    <source>
        <strain evidence="2 3">DSM 45626</strain>
    </source>
</reference>
<accession>A0A1C4V735</accession>
<dbReference type="EMBL" id="FMCW01000007">
    <property type="protein sequence ID" value="SCE79646.1"/>
    <property type="molecule type" value="Genomic_DNA"/>
</dbReference>
<sequence length="118" mass="13629">MGKTTPRTLIEAGWPLHLVTDVFPADGQFTGDDEWIEYGLKQGWTMLTQDKRIRNQLPVLDRLAASGLTIHCLSSAELSPAKRAERFERHRDRIWRYGTEGPPGFYVVYEDSVVRRWP</sequence>
<dbReference type="AlphaFoldDB" id="A0A1C4V735"/>
<evidence type="ECO:0000313" key="3">
    <source>
        <dbReference type="Proteomes" id="UP000199375"/>
    </source>
</evidence>